<organism evidence="6 7">
    <name type="scientific">Aestuariispira insulae</name>
    <dbReference type="NCBI Taxonomy" id="1461337"/>
    <lineage>
        <taxon>Bacteria</taxon>
        <taxon>Pseudomonadati</taxon>
        <taxon>Pseudomonadota</taxon>
        <taxon>Alphaproteobacteria</taxon>
        <taxon>Rhodospirillales</taxon>
        <taxon>Kiloniellaceae</taxon>
        <taxon>Aestuariispira</taxon>
    </lineage>
</organism>
<dbReference type="Gene3D" id="3.40.50.2300">
    <property type="match status" value="2"/>
</dbReference>
<dbReference type="GO" id="GO:0030313">
    <property type="term" value="C:cell envelope"/>
    <property type="evidence" value="ECO:0007669"/>
    <property type="project" value="UniProtKB-SubCell"/>
</dbReference>
<evidence type="ECO:0000256" key="1">
    <source>
        <dbReference type="ARBA" id="ARBA00004196"/>
    </source>
</evidence>
<feature type="signal peptide" evidence="4">
    <location>
        <begin position="1"/>
        <end position="20"/>
    </location>
</feature>
<evidence type="ECO:0000256" key="2">
    <source>
        <dbReference type="ARBA" id="ARBA00007639"/>
    </source>
</evidence>
<evidence type="ECO:0000259" key="5">
    <source>
        <dbReference type="Pfam" id="PF13407"/>
    </source>
</evidence>
<dbReference type="SUPFAM" id="SSF53822">
    <property type="entry name" value="Periplasmic binding protein-like I"/>
    <property type="match status" value="1"/>
</dbReference>
<feature type="domain" description="Periplasmic binding protein" evidence="5">
    <location>
        <begin position="42"/>
        <end position="304"/>
    </location>
</feature>
<feature type="chain" id="PRO_5017759551" evidence="4">
    <location>
        <begin position="21"/>
        <end position="319"/>
    </location>
</feature>
<evidence type="ECO:0000313" key="6">
    <source>
        <dbReference type="EMBL" id="RED49189.1"/>
    </source>
</evidence>
<dbReference type="InterPro" id="IPR028082">
    <property type="entry name" value="Peripla_BP_I"/>
</dbReference>
<sequence>MVFKKLVHGLLILVALGLSGCDDSSTEEETQQQSKAEKETRIALVMKTLTNPFFVSMEKGARKAEKELGIELIVRTAAEETSANQQIRIVEQLVDDGNIQAIVIAPADSVGLIPALKKAQDEGIIVVNLDNRLDQAFSQKAGLENVPFISIDNKLSAYRSAKFIADQATGPSKAVIIEGIREAQNALDRRDGATQAFEENSNIDVVASESARWMIDEANELIKTLFENEPDITLIFCANDMMALGVIEYLQSTNRKDVLVAGFDAIEEARQAIKQGSLQVTIDQQPALQGYMGIKAAHDLINGQDVDALIMLDGLLVSN</sequence>
<protein>
    <submittedName>
        <fullName evidence="6">Monosaccharide ABC transporter substrate-binding protein (CUT2 family)</fullName>
    </submittedName>
</protein>
<dbReference type="AlphaFoldDB" id="A0A3D9HI46"/>
<keyword evidence="7" id="KW-1185">Reference proteome</keyword>
<name>A0A3D9HI46_9PROT</name>
<comment type="caution">
    <text evidence="6">The sequence shown here is derived from an EMBL/GenBank/DDBJ whole genome shotgun (WGS) entry which is preliminary data.</text>
</comment>
<gene>
    <name evidence="6" type="ORF">DFP90_106167</name>
</gene>
<comment type="similarity">
    <text evidence="2">Belongs to the bacterial solute-binding protein 2 family.</text>
</comment>
<evidence type="ECO:0000313" key="7">
    <source>
        <dbReference type="Proteomes" id="UP000256845"/>
    </source>
</evidence>
<accession>A0A3D9HI46</accession>
<comment type="subcellular location">
    <subcellularLocation>
        <location evidence="1">Cell envelope</location>
    </subcellularLocation>
</comment>
<dbReference type="Pfam" id="PF13407">
    <property type="entry name" value="Peripla_BP_4"/>
    <property type="match status" value="1"/>
</dbReference>
<proteinExistence type="inferred from homology"/>
<dbReference type="PROSITE" id="PS51257">
    <property type="entry name" value="PROKAR_LIPOPROTEIN"/>
    <property type="match status" value="1"/>
</dbReference>
<reference evidence="6 7" key="1">
    <citation type="submission" date="2018-07" db="EMBL/GenBank/DDBJ databases">
        <title>Genomic Encyclopedia of Type Strains, Phase III (KMG-III): the genomes of soil and plant-associated and newly described type strains.</title>
        <authorList>
            <person name="Whitman W."/>
        </authorList>
    </citation>
    <scope>NUCLEOTIDE SEQUENCE [LARGE SCALE GENOMIC DNA]</scope>
    <source>
        <strain evidence="6 7">CECT 8488</strain>
    </source>
</reference>
<evidence type="ECO:0000256" key="4">
    <source>
        <dbReference type="SAM" id="SignalP"/>
    </source>
</evidence>
<keyword evidence="3 4" id="KW-0732">Signal</keyword>
<dbReference type="Proteomes" id="UP000256845">
    <property type="component" value="Unassembled WGS sequence"/>
</dbReference>
<dbReference type="GO" id="GO:0030246">
    <property type="term" value="F:carbohydrate binding"/>
    <property type="evidence" value="ECO:0007669"/>
    <property type="project" value="UniProtKB-ARBA"/>
</dbReference>
<dbReference type="RefSeq" id="WP_115937384.1">
    <property type="nucleotide sequence ID" value="NZ_QRDW01000006.1"/>
</dbReference>
<dbReference type="EMBL" id="QRDW01000006">
    <property type="protein sequence ID" value="RED49189.1"/>
    <property type="molecule type" value="Genomic_DNA"/>
</dbReference>
<dbReference type="InterPro" id="IPR025997">
    <property type="entry name" value="SBP_2_dom"/>
</dbReference>
<evidence type="ECO:0000256" key="3">
    <source>
        <dbReference type="ARBA" id="ARBA00022729"/>
    </source>
</evidence>
<dbReference type="PANTHER" id="PTHR46847">
    <property type="entry name" value="D-ALLOSE-BINDING PERIPLASMIC PROTEIN-RELATED"/>
    <property type="match status" value="1"/>
</dbReference>
<dbReference type="OrthoDB" id="9805127at2"/>
<dbReference type="PANTHER" id="PTHR46847:SF1">
    <property type="entry name" value="D-ALLOSE-BINDING PERIPLASMIC PROTEIN-RELATED"/>
    <property type="match status" value="1"/>
</dbReference>